<keyword evidence="3" id="KW-1185">Reference proteome</keyword>
<evidence type="ECO:0000313" key="2">
    <source>
        <dbReference type="EMBL" id="MCR2804035.1"/>
    </source>
</evidence>
<gene>
    <name evidence="2" type="ORF">NQZ67_09115</name>
</gene>
<dbReference type="AlphaFoldDB" id="A0A9X2S8B5"/>
<dbReference type="RefSeq" id="WP_257445078.1">
    <property type="nucleotide sequence ID" value="NZ_JANIPJ010000005.1"/>
</dbReference>
<evidence type="ECO:0000256" key="1">
    <source>
        <dbReference type="SAM" id="Phobius"/>
    </source>
</evidence>
<dbReference type="Proteomes" id="UP001141950">
    <property type="component" value="Unassembled WGS sequence"/>
</dbReference>
<evidence type="ECO:0000313" key="3">
    <source>
        <dbReference type="Proteomes" id="UP001141950"/>
    </source>
</evidence>
<accession>A0A9X2S8B5</accession>
<keyword evidence="1" id="KW-0472">Membrane</keyword>
<sequence length="39" mass="4132">MGFFKRNGGTPFARMDSLLYSPLCLLLGAFLAVITAAAP</sequence>
<organism evidence="2 3">
    <name type="scientific">Paenibacillus soyae</name>
    <dbReference type="NCBI Taxonomy" id="2969249"/>
    <lineage>
        <taxon>Bacteria</taxon>
        <taxon>Bacillati</taxon>
        <taxon>Bacillota</taxon>
        <taxon>Bacilli</taxon>
        <taxon>Bacillales</taxon>
        <taxon>Paenibacillaceae</taxon>
        <taxon>Paenibacillus</taxon>
    </lineage>
</organism>
<keyword evidence="1" id="KW-0812">Transmembrane</keyword>
<feature type="transmembrane region" description="Helical" evidence="1">
    <location>
        <begin position="20"/>
        <end position="38"/>
    </location>
</feature>
<protein>
    <submittedName>
        <fullName evidence="2">Uncharacterized protein</fullName>
    </submittedName>
</protein>
<proteinExistence type="predicted"/>
<reference evidence="2" key="1">
    <citation type="submission" date="2022-08" db="EMBL/GenBank/DDBJ databases">
        <title>The genomic sequence of strain Paenibacillus sp. SCIV0701.</title>
        <authorList>
            <person name="Zhao H."/>
        </authorList>
    </citation>
    <scope>NUCLEOTIDE SEQUENCE</scope>
    <source>
        <strain evidence="2">SCIV0701</strain>
    </source>
</reference>
<dbReference type="EMBL" id="JANIPJ010000005">
    <property type="protein sequence ID" value="MCR2804035.1"/>
    <property type="molecule type" value="Genomic_DNA"/>
</dbReference>
<comment type="caution">
    <text evidence="2">The sequence shown here is derived from an EMBL/GenBank/DDBJ whole genome shotgun (WGS) entry which is preliminary data.</text>
</comment>
<keyword evidence="1" id="KW-1133">Transmembrane helix</keyword>
<name>A0A9X2S8B5_9BACL</name>